<dbReference type="OrthoDB" id="445936at2759"/>
<sequence length="92" mass="10086">MVVGFDVCHDKALSQTSVGALVASLDSSYTRYYSSVTFHKDGSELCDCKGVPQVGKDIQDSNHSSQRVIFCIYPKFVTTPLNTNHTVTSTHN</sequence>
<dbReference type="Gene3D" id="3.30.420.10">
    <property type="entry name" value="Ribonuclease H-like superfamily/Ribonuclease H"/>
    <property type="match status" value="1"/>
</dbReference>
<dbReference type="AlphaFoldDB" id="A0A8S9WMI5"/>
<evidence type="ECO:0000313" key="1">
    <source>
        <dbReference type="EMBL" id="KAF6197514.1"/>
    </source>
</evidence>
<protein>
    <submittedName>
        <fullName evidence="1">Uncharacterized protein</fullName>
    </submittedName>
</protein>
<proteinExistence type="predicted"/>
<dbReference type="InterPro" id="IPR036397">
    <property type="entry name" value="RNaseH_sf"/>
</dbReference>
<keyword evidence="2" id="KW-1185">Reference proteome</keyword>
<name>A0A8S9WMI5_APOLU</name>
<dbReference type="EMBL" id="WIXP02000017">
    <property type="protein sequence ID" value="KAF6197514.1"/>
    <property type="molecule type" value="Genomic_DNA"/>
</dbReference>
<gene>
    <name evidence="1" type="ORF">GE061_008478</name>
</gene>
<organism evidence="1 2">
    <name type="scientific">Apolygus lucorum</name>
    <name type="common">Small green plant bug</name>
    <name type="synonym">Lygocoris lucorum</name>
    <dbReference type="NCBI Taxonomy" id="248454"/>
    <lineage>
        <taxon>Eukaryota</taxon>
        <taxon>Metazoa</taxon>
        <taxon>Ecdysozoa</taxon>
        <taxon>Arthropoda</taxon>
        <taxon>Hexapoda</taxon>
        <taxon>Insecta</taxon>
        <taxon>Pterygota</taxon>
        <taxon>Neoptera</taxon>
        <taxon>Paraneoptera</taxon>
        <taxon>Hemiptera</taxon>
        <taxon>Heteroptera</taxon>
        <taxon>Panheteroptera</taxon>
        <taxon>Cimicomorpha</taxon>
        <taxon>Miridae</taxon>
        <taxon>Mirini</taxon>
        <taxon>Apolygus</taxon>
    </lineage>
</organism>
<reference evidence="1" key="1">
    <citation type="journal article" date="2021" name="Mol. Ecol. Resour.">
        <title>Apolygus lucorum genome provides insights into omnivorousness and mesophyll feeding.</title>
        <authorList>
            <person name="Liu Y."/>
            <person name="Liu H."/>
            <person name="Wang H."/>
            <person name="Huang T."/>
            <person name="Liu B."/>
            <person name="Yang B."/>
            <person name="Yin L."/>
            <person name="Li B."/>
            <person name="Zhang Y."/>
            <person name="Zhang S."/>
            <person name="Jiang F."/>
            <person name="Zhang X."/>
            <person name="Ren Y."/>
            <person name="Wang B."/>
            <person name="Wang S."/>
            <person name="Lu Y."/>
            <person name="Wu K."/>
            <person name="Fan W."/>
            <person name="Wang G."/>
        </authorList>
    </citation>
    <scope>NUCLEOTIDE SEQUENCE</scope>
    <source>
        <strain evidence="1">12Hb</strain>
    </source>
</reference>
<dbReference type="Proteomes" id="UP000466442">
    <property type="component" value="Unassembled WGS sequence"/>
</dbReference>
<dbReference type="SUPFAM" id="SSF53098">
    <property type="entry name" value="Ribonuclease H-like"/>
    <property type="match status" value="1"/>
</dbReference>
<dbReference type="InterPro" id="IPR012337">
    <property type="entry name" value="RNaseH-like_sf"/>
</dbReference>
<comment type="caution">
    <text evidence="1">The sequence shown here is derived from an EMBL/GenBank/DDBJ whole genome shotgun (WGS) entry which is preliminary data.</text>
</comment>
<evidence type="ECO:0000313" key="2">
    <source>
        <dbReference type="Proteomes" id="UP000466442"/>
    </source>
</evidence>
<dbReference type="GO" id="GO:0003676">
    <property type="term" value="F:nucleic acid binding"/>
    <property type="evidence" value="ECO:0007669"/>
    <property type="project" value="InterPro"/>
</dbReference>
<accession>A0A8S9WMI5</accession>